<dbReference type="Gene3D" id="3.20.20.140">
    <property type="entry name" value="Metal-dependent hydrolases"/>
    <property type="match status" value="1"/>
</dbReference>
<dbReference type="Proteomes" id="UP000270471">
    <property type="component" value="Unassembled WGS sequence"/>
</dbReference>
<comment type="similarity">
    <text evidence="4">Belongs to the metallo-dependent hydrolases superfamily. Phosphotriesterase family.</text>
</comment>
<dbReference type="InterPro" id="IPR001559">
    <property type="entry name" value="Phosphotriesterase"/>
</dbReference>
<protein>
    <submittedName>
        <fullName evidence="5">Phosphotriesterase</fullName>
    </submittedName>
</protein>
<proteinExistence type="inferred from homology"/>
<evidence type="ECO:0000256" key="1">
    <source>
        <dbReference type="ARBA" id="ARBA00022723"/>
    </source>
</evidence>
<evidence type="ECO:0000313" key="6">
    <source>
        <dbReference type="Proteomes" id="UP000270471"/>
    </source>
</evidence>
<sequence>MPIHTVLGPIEPERLGPTSMHEHLLSDLRVWAKPPVEEPPAGAQIGPELMGYLRWNALSLPENLVLHDPDVAVAELLAAKAGGASGVLELTLPGMGRRLEELPEISRRSGVHVCVGAGWYVENAMPEHIKKADVDEIAAGFVTQLTEGIDGTGIRPALLGEIGTSSPITDAEWRVLRAAARAGAQTGTAVYVHLSFREQAGVKILDTLLEEGMPADRVIVGHLDENFDRSYHEAVARRGAVLAYDTFGSDFYYGDPSLRNPTDAERLEMVAWLLEAGFAEQLIIGGDLWTQANLRHNGGNGYEHLFRRIAPAIGRLAGDGDAGEALVRRIMVDNPRRLLNRP</sequence>
<evidence type="ECO:0000256" key="3">
    <source>
        <dbReference type="PIRSR" id="PIRSR601559-52"/>
    </source>
</evidence>
<dbReference type="PROSITE" id="PS51347">
    <property type="entry name" value="PHOSPHOTRIESTERASE_2"/>
    <property type="match status" value="1"/>
</dbReference>
<dbReference type="AlphaFoldDB" id="A0A3M0I340"/>
<keyword evidence="1 3" id="KW-0479">Metal-binding</keyword>
<evidence type="ECO:0000313" key="5">
    <source>
        <dbReference type="EMBL" id="RMB82622.1"/>
    </source>
</evidence>
<dbReference type="InterPro" id="IPR032466">
    <property type="entry name" value="Metal_Hydrolase"/>
</dbReference>
<feature type="binding site" evidence="3">
    <location>
        <position position="161"/>
    </location>
    <ligand>
        <name>a divalent metal cation</name>
        <dbReference type="ChEBI" id="CHEBI:60240"/>
        <label>2</label>
    </ligand>
</feature>
<dbReference type="SUPFAM" id="SSF51556">
    <property type="entry name" value="Metallo-dependent hydrolases"/>
    <property type="match status" value="1"/>
</dbReference>
<gene>
    <name evidence="5" type="ORF">CTZ28_28115</name>
</gene>
<comment type="caution">
    <text evidence="5">The sequence shown here is derived from an EMBL/GenBank/DDBJ whole genome shotgun (WGS) entry which is preliminary data.</text>
</comment>
<dbReference type="EMBL" id="PENI01000021">
    <property type="protein sequence ID" value="RMB82622.1"/>
    <property type="molecule type" value="Genomic_DNA"/>
</dbReference>
<comment type="caution">
    <text evidence="4">Lacks conserved residue(s) required for the propagation of feature annotation.</text>
</comment>
<name>A0A3M0I340_9ACTN</name>
<feature type="binding site" evidence="3">
    <location>
        <position position="21"/>
    </location>
    <ligand>
        <name>a divalent metal cation</name>
        <dbReference type="ChEBI" id="CHEBI:60240"/>
        <label>1</label>
    </ligand>
</feature>
<evidence type="ECO:0000256" key="4">
    <source>
        <dbReference type="PROSITE-ProRule" id="PRU00679"/>
    </source>
</evidence>
<feature type="binding site" evidence="3">
    <location>
        <position position="23"/>
    </location>
    <ligand>
        <name>a divalent metal cation</name>
        <dbReference type="ChEBI" id="CHEBI:60240"/>
        <label>1</label>
    </ligand>
</feature>
<comment type="cofactor">
    <cofactor evidence="3">
        <name>a divalent metal cation</name>
        <dbReference type="ChEBI" id="CHEBI:60240"/>
    </cofactor>
    <text evidence="3">Binds 2 divalent metal cations per subunit.</text>
</comment>
<feature type="binding site" evidence="3">
    <location>
        <position position="222"/>
    </location>
    <ligand>
        <name>a divalent metal cation</name>
        <dbReference type="ChEBI" id="CHEBI:60240"/>
        <label>2</label>
    </ligand>
</feature>
<feature type="binding site" evidence="3">
    <location>
        <position position="193"/>
    </location>
    <ligand>
        <name>a divalent metal cation</name>
        <dbReference type="ChEBI" id="CHEBI:60240"/>
        <label>2</label>
    </ligand>
</feature>
<dbReference type="PANTHER" id="PTHR10819:SF3">
    <property type="entry name" value="PHOSPHOTRIESTERASE-RELATED PROTEIN"/>
    <property type="match status" value="1"/>
</dbReference>
<accession>A0A3M0I340</accession>
<keyword evidence="6" id="KW-1185">Reference proteome</keyword>
<dbReference type="Pfam" id="PF02126">
    <property type="entry name" value="PTE"/>
    <property type="match status" value="1"/>
</dbReference>
<dbReference type="RefSeq" id="WP_121892537.1">
    <property type="nucleotide sequence ID" value="NZ_PENI01000021.1"/>
</dbReference>
<feature type="binding site" evidence="3">
    <location>
        <position position="161"/>
    </location>
    <ligand>
        <name>a divalent metal cation</name>
        <dbReference type="ChEBI" id="CHEBI:60240"/>
        <label>1</label>
    </ligand>
</feature>
<reference evidence="5 6" key="1">
    <citation type="submission" date="2017-11" db="EMBL/GenBank/DDBJ databases">
        <title>Draft genome of actinobacteria isolated from guarana (Paullinia cupana (Mart.) Ducke.</title>
        <authorList>
            <person name="Siqueira K.A."/>
            <person name="Liotti R.G."/>
            <person name="Mendes T.A.O."/>
            <person name="Soares M.A."/>
        </authorList>
    </citation>
    <scope>NUCLEOTIDE SEQUENCE [LARGE SCALE GENOMIC DNA]</scope>
    <source>
        <strain evidence="5 6">193</strain>
    </source>
</reference>
<organism evidence="5 6">
    <name type="scientific">Streptomyces shenzhenensis</name>
    <dbReference type="NCBI Taxonomy" id="943815"/>
    <lineage>
        <taxon>Bacteria</taxon>
        <taxon>Bacillati</taxon>
        <taxon>Actinomycetota</taxon>
        <taxon>Actinomycetes</taxon>
        <taxon>Kitasatosporales</taxon>
        <taxon>Streptomycetaceae</taxon>
        <taxon>Streptomyces</taxon>
    </lineage>
</organism>
<evidence type="ECO:0000256" key="2">
    <source>
        <dbReference type="ARBA" id="ARBA00022801"/>
    </source>
</evidence>
<dbReference type="GO" id="GO:0016787">
    <property type="term" value="F:hydrolase activity"/>
    <property type="evidence" value="ECO:0007669"/>
    <property type="project" value="UniProtKB-KW"/>
</dbReference>
<dbReference type="PANTHER" id="PTHR10819">
    <property type="entry name" value="PHOSPHOTRIESTERASE-RELATED"/>
    <property type="match status" value="1"/>
</dbReference>
<dbReference type="GO" id="GO:0008270">
    <property type="term" value="F:zinc ion binding"/>
    <property type="evidence" value="ECO:0007669"/>
    <property type="project" value="InterPro"/>
</dbReference>
<dbReference type="OrthoDB" id="9795018at2"/>
<keyword evidence="2" id="KW-0378">Hydrolase</keyword>
<feature type="binding site" evidence="3">
    <location>
        <position position="287"/>
    </location>
    <ligand>
        <name>a divalent metal cation</name>
        <dbReference type="ChEBI" id="CHEBI:60240"/>
        <label>1</label>
    </ligand>
</feature>